<accession>A0AAD3T018</accession>
<dbReference type="Proteomes" id="UP001279734">
    <property type="component" value="Unassembled WGS sequence"/>
</dbReference>
<keyword evidence="3" id="KW-1185">Reference proteome</keyword>
<evidence type="ECO:0000313" key="3">
    <source>
        <dbReference type="Proteomes" id="UP001279734"/>
    </source>
</evidence>
<feature type="region of interest" description="Disordered" evidence="1">
    <location>
        <begin position="1"/>
        <end position="40"/>
    </location>
</feature>
<gene>
    <name evidence="2" type="ORF">Nepgr_023070</name>
</gene>
<name>A0AAD3T018_NEPGR</name>
<dbReference type="AlphaFoldDB" id="A0AAD3T018"/>
<comment type="caution">
    <text evidence="2">The sequence shown here is derived from an EMBL/GenBank/DDBJ whole genome shotgun (WGS) entry which is preliminary data.</text>
</comment>
<feature type="region of interest" description="Disordered" evidence="1">
    <location>
        <begin position="147"/>
        <end position="183"/>
    </location>
</feature>
<reference evidence="2" key="1">
    <citation type="submission" date="2023-05" db="EMBL/GenBank/DDBJ databases">
        <title>Nepenthes gracilis genome sequencing.</title>
        <authorList>
            <person name="Fukushima K."/>
        </authorList>
    </citation>
    <scope>NUCLEOTIDE SEQUENCE</scope>
    <source>
        <strain evidence="2">SING2019-196</strain>
    </source>
</reference>
<evidence type="ECO:0000313" key="2">
    <source>
        <dbReference type="EMBL" id="GMH21228.1"/>
    </source>
</evidence>
<protein>
    <submittedName>
        <fullName evidence="2">Uncharacterized protein</fullName>
    </submittedName>
</protein>
<feature type="compositionally biased region" description="Polar residues" evidence="1">
    <location>
        <begin position="166"/>
        <end position="183"/>
    </location>
</feature>
<proteinExistence type="predicted"/>
<organism evidence="2 3">
    <name type="scientific">Nepenthes gracilis</name>
    <name type="common">Slender pitcher plant</name>
    <dbReference type="NCBI Taxonomy" id="150966"/>
    <lineage>
        <taxon>Eukaryota</taxon>
        <taxon>Viridiplantae</taxon>
        <taxon>Streptophyta</taxon>
        <taxon>Embryophyta</taxon>
        <taxon>Tracheophyta</taxon>
        <taxon>Spermatophyta</taxon>
        <taxon>Magnoliopsida</taxon>
        <taxon>eudicotyledons</taxon>
        <taxon>Gunneridae</taxon>
        <taxon>Pentapetalae</taxon>
        <taxon>Caryophyllales</taxon>
        <taxon>Nepenthaceae</taxon>
        <taxon>Nepenthes</taxon>
    </lineage>
</organism>
<sequence>MHLSHIHKAQQQNTSSKGMKIQQHPKQHARKTAPGGDIDRSSTGTAHYIINSNCSSFIICIQNQDLNIRPQHISTNKQQPGRTQRTTQSWIQCQHHQHQCNGPVATNSKGTKYISIVMASSGKRPVAVSCPSFSQKSRSQLKLLHRTGLSSHQDASISTVCKPRAPQQTQPNHKVSSNGETTV</sequence>
<dbReference type="EMBL" id="BSYO01000023">
    <property type="protein sequence ID" value="GMH21228.1"/>
    <property type="molecule type" value="Genomic_DNA"/>
</dbReference>
<evidence type="ECO:0000256" key="1">
    <source>
        <dbReference type="SAM" id="MobiDB-lite"/>
    </source>
</evidence>
<feature type="compositionally biased region" description="Polar residues" evidence="1">
    <location>
        <begin position="148"/>
        <end position="159"/>
    </location>
</feature>